<keyword evidence="2" id="KW-1185">Reference proteome</keyword>
<proteinExistence type="predicted"/>
<name>A0A8T9MRA6_9NEIS</name>
<protein>
    <submittedName>
        <fullName evidence="1">Uncharacterized protein</fullName>
    </submittedName>
</protein>
<dbReference type="RefSeq" id="WP_027009913.1">
    <property type="nucleotide sequence ID" value="NZ_CP091521.1"/>
</dbReference>
<sequence>MPHHALFARLSAVRRVAFHGRGRGWTRCGAGTVLVENISNNILLFHECLQLDGKQRSRDCKRWCLQDGGLLLLQRRRHHGWETIFAFARKRDAWHSKAFYCAPDGYFGSLHPTDAGIELRVRVCGTGKDDVLKSVYAE</sequence>
<dbReference type="AlphaFoldDB" id="A0A8T9MRA6"/>
<dbReference type="KEGG" id="ckh:LVJ77_08950"/>
<dbReference type="Proteomes" id="UP000831534">
    <property type="component" value="Chromosome"/>
</dbReference>
<evidence type="ECO:0000313" key="2">
    <source>
        <dbReference type="Proteomes" id="UP000831534"/>
    </source>
</evidence>
<gene>
    <name evidence="1" type="ORF">LVJ77_08950</name>
</gene>
<organism evidence="1 2">
    <name type="scientific">Conchiformibius kuhniae</name>
    <dbReference type="NCBI Taxonomy" id="211502"/>
    <lineage>
        <taxon>Bacteria</taxon>
        <taxon>Pseudomonadati</taxon>
        <taxon>Pseudomonadota</taxon>
        <taxon>Betaproteobacteria</taxon>
        <taxon>Neisseriales</taxon>
        <taxon>Neisseriaceae</taxon>
        <taxon>Conchiformibius</taxon>
    </lineage>
</organism>
<evidence type="ECO:0000313" key="1">
    <source>
        <dbReference type="EMBL" id="UOP04420.1"/>
    </source>
</evidence>
<accession>A0A8T9MRA6</accession>
<reference evidence="1" key="2">
    <citation type="submission" date="2024-09" db="EMBL/GenBank/DDBJ databases">
        <authorList>
            <person name="Veyrier F.J."/>
        </authorList>
    </citation>
    <scope>NUCLEOTIDE SEQUENCE</scope>
    <source>
        <strain evidence="1">17694</strain>
    </source>
</reference>
<dbReference type="EMBL" id="CP091521">
    <property type="protein sequence ID" value="UOP04420.1"/>
    <property type="molecule type" value="Genomic_DNA"/>
</dbReference>
<reference evidence="1" key="1">
    <citation type="journal article" date="2022" name="Res Sq">
        <title>Evolution of multicellular longitudinally dividing oral cavity symbionts (Neisseriaceae).</title>
        <authorList>
            <person name="Nyongesa S."/>
            <person name="Weber P."/>
            <person name="Bernet E."/>
            <person name="Pullido F."/>
            <person name="Nieckarz M."/>
            <person name="Delaby M."/>
            <person name="Nieves C."/>
            <person name="Viehboeck T."/>
            <person name="Krause N."/>
            <person name="Rivera-Millot A."/>
            <person name="Nakamura A."/>
            <person name="Vischer N."/>
            <person name="VanNieuwenhze M."/>
            <person name="Brun Y."/>
            <person name="Cava F."/>
            <person name="Bulgheresi S."/>
            <person name="Veyrier F."/>
        </authorList>
    </citation>
    <scope>NUCLEOTIDE SEQUENCE</scope>
    <source>
        <strain evidence="1">17694</strain>
    </source>
</reference>